<dbReference type="GO" id="GO:0006308">
    <property type="term" value="P:DNA catabolic process"/>
    <property type="evidence" value="ECO:0007669"/>
    <property type="project" value="UniProtKB-UniRule"/>
</dbReference>
<dbReference type="EMBL" id="JQJD01000060">
    <property type="protein sequence ID" value="KGN78537.1"/>
    <property type="molecule type" value="Genomic_DNA"/>
</dbReference>
<keyword evidence="8" id="KW-1185">Reference proteome</keyword>
<keyword evidence="2 6" id="KW-0963">Cytoplasm</keyword>
<comment type="catalytic activity">
    <reaction evidence="6">
        <text>Exonucleolytic cleavage in either 5'- to 3'- or 3'- to 5'-direction to yield nucleoside 5'-phosphates.</text>
        <dbReference type="EC" id="3.1.11.6"/>
    </reaction>
</comment>
<dbReference type="HAMAP" id="MF_00337">
    <property type="entry name" value="Exonuc_7_S"/>
    <property type="match status" value="1"/>
</dbReference>
<reference evidence="7 8" key="1">
    <citation type="submission" date="2014-08" db="EMBL/GenBank/DDBJ databases">
        <title>Porphyromonas cangingivalis strain:COT-109_OH1386 Genome sequencing.</title>
        <authorList>
            <person name="Wallis C."/>
            <person name="Deusch O."/>
            <person name="O'Flynn C."/>
            <person name="Davis I."/>
            <person name="Jospin G."/>
            <person name="Darling A.E."/>
            <person name="Coil D.A."/>
            <person name="Alexiev A."/>
            <person name="Horsfall A."/>
            <person name="Kirkwood N."/>
            <person name="Harris S."/>
            <person name="Eisen J.A."/>
        </authorList>
    </citation>
    <scope>NUCLEOTIDE SEQUENCE [LARGE SCALE GENOMIC DNA]</scope>
    <source>
        <strain evidence="8">COT-109 OH1386</strain>
    </source>
</reference>
<comment type="subcellular location">
    <subcellularLocation>
        <location evidence="6">Cytoplasm</location>
    </subcellularLocation>
</comment>
<evidence type="ECO:0000256" key="3">
    <source>
        <dbReference type="ARBA" id="ARBA00022722"/>
    </source>
</evidence>
<dbReference type="SUPFAM" id="SSF116842">
    <property type="entry name" value="XseB-like"/>
    <property type="match status" value="1"/>
</dbReference>
<keyword evidence="3 6" id="KW-0540">Nuclease</keyword>
<dbReference type="OrthoDB" id="1012312at2"/>
<evidence type="ECO:0000313" key="7">
    <source>
        <dbReference type="EMBL" id="KGN78537.1"/>
    </source>
</evidence>
<dbReference type="InterPro" id="IPR037004">
    <property type="entry name" value="Exonuc_VII_ssu_sf"/>
</dbReference>
<comment type="subunit">
    <text evidence="6">Heterooligomer composed of large and small subunits.</text>
</comment>
<organism evidence="7 8">
    <name type="scientific">Porphyromonas cangingivalis</name>
    <dbReference type="NCBI Taxonomy" id="36874"/>
    <lineage>
        <taxon>Bacteria</taxon>
        <taxon>Pseudomonadati</taxon>
        <taxon>Bacteroidota</taxon>
        <taxon>Bacteroidia</taxon>
        <taxon>Bacteroidales</taxon>
        <taxon>Porphyromonadaceae</taxon>
        <taxon>Porphyromonas</taxon>
    </lineage>
</organism>
<dbReference type="Pfam" id="PF02609">
    <property type="entry name" value="Exonuc_VII_S"/>
    <property type="match status" value="1"/>
</dbReference>
<dbReference type="AlphaFoldDB" id="A0A0A2ELI5"/>
<dbReference type="GO" id="GO:0009318">
    <property type="term" value="C:exodeoxyribonuclease VII complex"/>
    <property type="evidence" value="ECO:0007669"/>
    <property type="project" value="UniProtKB-UniRule"/>
</dbReference>
<evidence type="ECO:0000256" key="1">
    <source>
        <dbReference type="ARBA" id="ARBA00009998"/>
    </source>
</evidence>
<name>A0A0A2ELI5_PORCN</name>
<comment type="similarity">
    <text evidence="1 6">Belongs to the XseB family.</text>
</comment>
<dbReference type="Proteomes" id="UP000030125">
    <property type="component" value="Unassembled WGS sequence"/>
</dbReference>
<evidence type="ECO:0000313" key="8">
    <source>
        <dbReference type="Proteomes" id="UP000030125"/>
    </source>
</evidence>
<keyword evidence="5 6" id="KW-0269">Exonuclease</keyword>
<comment type="caution">
    <text evidence="7">The sequence shown here is derived from an EMBL/GenBank/DDBJ whole genome shotgun (WGS) entry which is preliminary data.</text>
</comment>
<dbReference type="Gene3D" id="1.10.287.1040">
    <property type="entry name" value="Exonuclease VII, small subunit"/>
    <property type="match status" value="1"/>
</dbReference>
<proteinExistence type="inferred from homology"/>
<dbReference type="GO" id="GO:0008855">
    <property type="term" value="F:exodeoxyribonuclease VII activity"/>
    <property type="evidence" value="ECO:0007669"/>
    <property type="project" value="UniProtKB-UniRule"/>
</dbReference>
<dbReference type="InterPro" id="IPR003761">
    <property type="entry name" value="Exonuc_VII_S"/>
</dbReference>
<protein>
    <recommendedName>
        <fullName evidence="6">Exodeoxyribonuclease 7 small subunit</fullName>
        <ecNumber evidence="6">3.1.11.6</ecNumber>
    </recommendedName>
    <alternativeName>
        <fullName evidence="6">Exodeoxyribonuclease VII small subunit</fullName>
        <shortName evidence="6">Exonuclease VII small subunit</shortName>
    </alternativeName>
</protein>
<evidence type="ECO:0000256" key="2">
    <source>
        <dbReference type="ARBA" id="ARBA00022490"/>
    </source>
</evidence>
<keyword evidence="4 6" id="KW-0378">Hydrolase</keyword>
<evidence type="ECO:0000256" key="4">
    <source>
        <dbReference type="ARBA" id="ARBA00022801"/>
    </source>
</evidence>
<dbReference type="RefSeq" id="WP_036852839.1">
    <property type="nucleotide sequence ID" value="NZ_JQJD01000060.1"/>
</dbReference>
<accession>A0A0A2ELI5</accession>
<dbReference type="EC" id="3.1.11.6" evidence="6"/>
<dbReference type="NCBIfam" id="TIGR01280">
    <property type="entry name" value="xseB"/>
    <property type="match status" value="1"/>
</dbReference>
<comment type="function">
    <text evidence="6">Bidirectionally degrades single-stranded DNA into large acid-insoluble oligonucleotides, which are then degraded further into small acid-soluble oligonucleotides.</text>
</comment>
<gene>
    <name evidence="6" type="primary">xseB</name>
    <name evidence="7" type="ORF">HQ35_10010</name>
</gene>
<dbReference type="GO" id="GO:0005737">
    <property type="term" value="C:cytoplasm"/>
    <property type="evidence" value="ECO:0007669"/>
    <property type="project" value="UniProtKB-SubCell"/>
</dbReference>
<sequence>MATKNKTDNISKLSYDEALQEAEDILRRLENEKLPIDQVIAQSRRVASLIKHCKVKITEVSKEVDDILDDLQDDEDIRP</sequence>
<dbReference type="STRING" id="36874.HQ34_07960"/>
<evidence type="ECO:0000256" key="6">
    <source>
        <dbReference type="HAMAP-Rule" id="MF_00337"/>
    </source>
</evidence>
<evidence type="ECO:0000256" key="5">
    <source>
        <dbReference type="ARBA" id="ARBA00022839"/>
    </source>
</evidence>